<name>A0ABR4EBH8_9PEZI</name>
<gene>
    <name evidence="2" type="ORF">FJTKL_13162</name>
</gene>
<keyword evidence="3" id="KW-1185">Reference proteome</keyword>
<reference evidence="2 3" key="1">
    <citation type="submission" date="2024-03" db="EMBL/GenBank/DDBJ databases">
        <title>A high-quality draft genome sequence of Diaporthe vaccinii, a causative agent of upright dieback and viscid rot disease in cranberry plants.</title>
        <authorList>
            <person name="Sarrasin M."/>
            <person name="Lang B.F."/>
            <person name="Burger G."/>
        </authorList>
    </citation>
    <scope>NUCLEOTIDE SEQUENCE [LARGE SCALE GENOMIC DNA]</scope>
    <source>
        <strain evidence="2 3">IS7</strain>
    </source>
</reference>
<feature type="compositionally biased region" description="Polar residues" evidence="1">
    <location>
        <begin position="114"/>
        <end position="123"/>
    </location>
</feature>
<evidence type="ECO:0000313" key="2">
    <source>
        <dbReference type="EMBL" id="KAL2279794.1"/>
    </source>
</evidence>
<dbReference type="Proteomes" id="UP001600888">
    <property type="component" value="Unassembled WGS sequence"/>
</dbReference>
<dbReference type="EMBL" id="JBAWTH010000072">
    <property type="protein sequence ID" value="KAL2279794.1"/>
    <property type="molecule type" value="Genomic_DNA"/>
</dbReference>
<evidence type="ECO:0000256" key="1">
    <source>
        <dbReference type="SAM" id="MobiDB-lite"/>
    </source>
</evidence>
<comment type="caution">
    <text evidence="2">The sequence shown here is derived from an EMBL/GenBank/DDBJ whole genome shotgun (WGS) entry which is preliminary data.</text>
</comment>
<accession>A0ABR4EBH8</accession>
<protein>
    <submittedName>
        <fullName evidence="2">Uncharacterized protein</fullName>
    </submittedName>
</protein>
<feature type="region of interest" description="Disordered" evidence="1">
    <location>
        <begin position="112"/>
        <end position="138"/>
    </location>
</feature>
<organism evidence="2 3">
    <name type="scientific">Diaporthe vaccinii</name>
    <dbReference type="NCBI Taxonomy" id="105482"/>
    <lineage>
        <taxon>Eukaryota</taxon>
        <taxon>Fungi</taxon>
        <taxon>Dikarya</taxon>
        <taxon>Ascomycota</taxon>
        <taxon>Pezizomycotina</taxon>
        <taxon>Sordariomycetes</taxon>
        <taxon>Sordariomycetidae</taxon>
        <taxon>Diaporthales</taxon>
        <taxon>Diaporthaceae</taxon>
        <taxon>Diaporthe</taxon>
        <taxon>Diaporthe eres species complex</taxon>
    </lineage>
</organism>
<sequence length="138" mass="15459">MYRGAGRTDKTREVGDCHLSLVILDFMRRQTGPGHGHYLSRIPSRLYLHSGGPALRQGFDMTSFLSFLAIVLTRPSDAQLSNRREDKTNHVCSTRRSRNMLICFEVISPYRGPRSSTGKSAKSSLLPVANEDVMPPDH</sequence>
<proteinExistence type="predicted"/>
<evidence type="ECO:0000313" key="3">
    <source>
        <dbReference type="Proteomes" id="UP001600888"/>
    </source>
</evidence>